<organism evidence="3 4">
    <name type="scientific">Aquimixticola soesokkakensis</name>
    <dbReference type="NCBI Taxonomy" id="1519096"/>
    <lineage>
        <taxon>Bacteria</taxon>
        <taxon>Pseudomonadati</taxon>
        <taxon>Pseudomonadota</taxon>
        <taxon>Alphaproteobacteria</taxon>
        <taxon>Rhodobacterales</taxon>
        <taxon>Paracoccaceae</taxon>
        <taxon>Aquimixticola</taxon>
    </lineage>
</organism>
<keyword evidence="2" id="KW-0732">Signal</keyword>
<protein>
    <recommendedName>
        <fullName evidence="5">Cobalamin biosynthesis protein CbiL</fullName>
    </recommendedName>
</protein>
<feature type="chain" id="PRO_5012283176" description="Cobalamin biosynthesis protein CbiL" evidence="2">
    <location>
        <begin position="20"/>
        <end position="188"/>
    </location>
</feature>
<gene>
    <name evidence="3" type="ORF">AQS8620_00493</name>
</gene>
<feature type="transmembrane region" description="Helical" evidence="1">
    <location>
        <begin position="166"/>
        <end position="184"/>
    </location>
</feature>
<feature type="signal peptide" evidence="2">
    <location>
        <begin position="1"/>
        <end position="19"/>
    </location>
</feature>
<dbReference type="EMBL" id="FWFS01000001">
    <property type="protein sequence ID" value="SLN19857.1"/>
    <property type="molecule type" value="Genomic_DNA"/>
</dbReference>
<reference evidence="3 4" key="1">
    <citation type="submission" date="2017-03" db="EMBL/GenBank/DDBJ databases">
        <authorList>
            <person name="Afonso C.L."/>
            <person name="Miller P.J."/>
            <person name="Scott M.A."/>
            <person name="Spackman E."/>
            <person name="Goraichik I."/>
            <person name="Dimitrov K.M."/>
            <person name="Suarez D.L."/>
            <person name="Swayne D.E."/>
        </authorList>
    </citation>
    <scope>NUCLEOTIDE SEQUENCE [LARGE SCALE GENOMIC DNA]</scope>
    <source>
        <strain evidence="3 4">CECT 8620</strain>
    </source>
</reference>
<evidence type="ECO:0000256" key="1">
    <source>
        <dbReference type="SAM" id="Phobius"/>
    </source>
</evidence>
<name>A0A1Y5RQ70_9RHOB</name>
<dbReference type="OrthoDB" id="8447011at2"/>
<accession>A0A1Y5RQ70</accession>
<sequence length="188" mass="19843">MIRALVLLCALLVASPAFAHKLKVFATLTDRTVSGYAFFIGGGRAQGAQWQALSGETVLAFGTTDDAGGFSFAAQRPQAPLVVTVDTREGHIAQAILPPERWAQTALAQDAQGAAPTSTVPQTPATPAPALAQSLERIVSTAVQRETAPLLARIEEMDARMRLTDIISALCLIAGLAGVALWALQRRR</sequence>
<evidence type="ECO:0000313" key="4">
    <source>
        <dbReference type="Proteomes" id="UP000193862"/>
    </source>
</evidence>
<keyword evidence="4" id="KW-1185">Reference proteome</keyword>
<evidence type="ECO:0000313" key="3">
    <source>
        <dbReference type="EMBL" id="SLN19857.1"/>
    </source>
</evidence>
<dbReference type="AlphaFoldDB" id="A0A1Y5RQ70"/>
<dbReference type="RefSeq" id="WP_085835210.1">
    <property type="nucleotide sequence ID" value="NZ_FWFS01000001.1"/>
</dbReference>
<keyword evidence="1" id="KW-1133">Transmembrane helix</keyword>
<proteinExistence type="predicted"/>
<keyword evidence="1" id="KW-0812">Transmembrane</keyword>
<dbReference type="Proteomes" id="UP000193862">
    <property type="component" value="Unassembled WGS sequence"/>
</dbReference>
<keyword evidence="1" id="KW-0472">Membrane</keyword>
<evidence type="ECO:0008006" key="5">
    <source>
        <dbReference type="Google" id="ProtNLM"/>
    </source>
</evidence>
<evidence type="ECO:0000256" key="2">
    <source>
        <dbReference type="SAM" id="SignalP"/>
    </source>
</evidence>